<sequence length="328" mass="37347">MKQWITCISRQTLDGKPWQPTQYDKVCSEHFLPSDVTTGVGYKTLISTAVTSVFPACTPVTNNALVTKRVCLWTKKRSSATISDCFVDTEDVHQSKCAKTDHAYCCPSVREDLSRTKQKLSDTREKLADKAKQVKSLSAKVKRRDHHISSLLDEVRHLRLLQEEEVNLLRENFSEETLTLIGNKVKAGGKSKHSHQYTDELKTFAVTLHYYSAAAYEFLRKYLCLPHANSIRRWASSHNVQRGFLDSVICFLKEKLETDPDIKDVTVMFDAMSIRKELIYDQKQQVYAGYINHGHLQTAAADTLASEVLVFLAFGLKRILNTPLLIFQ</sequence>
<keyword evidence="6" id="KW-0175">Coiled coil</keyword>
<evidence type="ECO:0000313" key="9">
    <source>
        <dbReference type="Proteomes" id="UP000762676"/>
    </source>
</evidence>
<dbReference type="GO" id="GO:0003677">
    <property type="term" value="F:DNA binding"/>
    <property type="evidence" value="ECO:0007669"/>
    <property type="project" value="UniProtKB-UniRule"/>
</dbReference>
<dbReference type="InterPro" id="IPR006612">
    <property type="entry name" value="THAP_Znf"/>
</dbReference>
<evidence type="ECO:0000259" key="7">
    <source>
        <dbReference type="PROSITE" id="PS50950"/>
    </source>
</evidence>
<dbReference type="InterPro" id="IPR048365">
    <property type="entry name" value="TNP-like_RNaseH_N"/>
</dbReference>
<dbReference type="Pfam" id="PF12017">
    <property type="entry name" value="Tnp_P_element"/>
    <property type="match status" value="1"/>
</dbReference>
<accession>A0AAV4HQ37</accession>
<keyword evidence="1" id="KW-0479">Metal-binding</keyword>
<name>A0AAV4HQ37_9GAST</name>
<keyword evidence="3" id="KW-0862">Zinc</keyword>
<protein>
    <submittedName>
        <fullName evidence="8">THAP domain-containing protein 9</fullName>
    </submittedName>
</protein>
<proteinExistence type="predicted"/>
<dbReference type="EMBL" id="BMAT01002135">
    <property type="protein sequence ID" value="GFR99804.1"/>
    <property type="molecule type" value="Genomic_DNA"/>
</dbReference>
<evidence type="ECO:0000256" key="1">
    <source>
        <dbReference type="ARBA" id="ARBA00022723"/>
    </source>
</evidence>
<dbReference type="SUPFAM" id="SSF57716">
    <property type="entry name" value="Glucocorticoid receptor-like (DNA-binding domain)"/>
    <property type="match status" value="1"/>
</dbReference>
<dbReference type="Proteomes" id="UP000762676">
    <property type="component" value="Unassembled WGS sequence"/>
</dbReference>
<evidence type="ECO:0000256" key="4">
    <source>
        <dbReference type="ARBA" id="ARBA00023125"/>
    </source>
</evidence>
<organism evidence="8 9">
    <name type="scientific">Elysia marginata</name>
    <dbReference type="NCBI Taxonomy" id="1093978"/>
    <lineage>
        <taxon>Eukaryota</taxon>
        <taxon>Metazoa</taxon>
        <taxon>Spiralia</taxon>
        <taxon>Lophotrochozoa</taxon>
        <taxon>Mollusca</taxon>
        <taxon>Gastropoda</taxon>
        <taxon>Heterobranchia</taxon>
        <taxon>Euthyneura</taxon>
        <taxon>Panpulmonata</taxon>
        <taxon>Sacoglossa</taxon>
        <taxon>Placobranchoidea</taxon>
        <taxon>Plakobranchidae</taxon>
        <taxon>Elysia</taxon>
    </lineage>
</organism>
<evidence type="ECO:0000256" key="2">
    <source>
        <dbReference type="ARBA" id="ARBA00022771"/>
    </source>
</evidence>
<reference evidence="8 9" key="1">
    <citation type="journal article" date="2021" name="Elife">
        <title>Chloroplast acquisition without the gene transfer in kleptoplastic sea slugs, Plakobranchus ocellatus.</title>
        <authorList>
            <person name="Maeda T."/>
            <person name="Takahashi S."/>
            <person name="Yoshida T."/>
            <person name="Shimamura S."/>
            <person name="Takaki Y."/>
            <person name="Nagai Y."/>
            <person name="Toyoda A."/>
            <person name="Suzuki Y."/>
            <person name="Arimoto A."/>
            <person name="Ishii H."/>
            <person name="Satoh N."/>
            <person name="Nishiyama T."/>
            <person name="Hasebe M."/>
            <person name="Maruyama T."/>
            <person name="Minagawa J."/>
            <person name="Obokata J."/>
            <person name="Shigenobu S."/>
        </authorList>
    </citation>
    <scope>NUCLEOTIDE SEQUENCE [LARGE SCALE GENOMIC DNA]</scope>
</reference>
<dbReference type="InterPro" id="IPR021896">
    <property type="entry name" value="THAP9-like_HTH"/>
</dbReference>
<keyword evidence="2 5" id="KW-0863">Zinc-finger</keyword>
<dbReference type="PROSITE" id="PS50950">
    <property type="entry name" value="ZF_THAP"/>
    <property type="match status" value="1"/>
</dbReference>
<evidence type="ECO:0000313" key="8">
    <source>
        <dbReference type="EMBL" id="GFR99804.1"/>
    </source>
</evidence>
<gene>
    <name evidence="8" type="ORF">ElyMa_001055600</name>
</gene>
<comment type="caution">
    <text evidence="8">The sequence shown here is derived from an EMBL/GenBank/DDBJ whole genome shotgun (WGS) entry which is preliminary data.</text>
</comment>
<feature type="domain" description="THAP-type" evidence="7">
    <location>
        <begin position="1"/>
        <end position="54"/>
    </location>
</feature>
<evidence type="ECO:0000256" key="3">
    <source>
        <dbReference type="ARBA" id="ARBA00022833"/>
    </source>
</evidence>
<keyword evidence="9" id="KW-1185">Reference proteome</keyword>
<feature type="coiled-coil region" evidence="6">
    <location>
        <begin position="110"/>
        <end position="140"/>
    </location>
</feature>
<dbReference type="GO" id="GO:0008270">
    <property type="term" value="F:zinc ion binding"/>
    <property type="evidence" value="ECO:0007669"/>
    <property type="project" value="UniProtKB-KW"/>
</dbReference>
<evidence type="ECO:0000256" key="5">
    <source>
        <dbReference type="PROSITE-ProRule" id="PRU00309"/>
    </source>
</evidence>
<dbReference type="AlphaFoldDB" id="A0AAV4HQ37"/>
<keyword evidence="4 5" id="KW-0238">DNA-binding</keyword>
<evidence type="ECO:0000256" key="6">
    <source>
        <dbReference type="SAM" id="Coils"/>
    </source>
</evidence>
<dbReference type="Pfam" id="PF21787">
    <property type="entry name" value="TNP-like_RNaseH_N"/>
    <property type="match status" value="1"/>
</dbReference>